<name>A0A328VFP6_9CHLR</name>
<feature type="domain" description="4-oxalocrotonate tautomerase-like" evidence="3">
    <location>
        <begin position="4"/>
        <end position="58"/>
    </location>
</feature>
<organism evidence="4 5">
    <name type="scientific">Thermogemmatispora tikiterensis</name>
    <dbReference type="NCBI Taxonomy" id="1825093"/>
    <lineage>
        <taxon>Bacteria</taxon>
        <taxon>Bacillati</taxon>
        <taxon>Chloroflexota</taxon>
        <taxon>Ktedonobacteria</taxon>
        <taxon>Thermogemmatisporales</taxon>
        <taxon>Thermogemmatisporaceae</taxon>
        <taxon>Thermogemmatispora</taxon>
    </lineage>
</organism>
<accession>A0A328VFP6</accession>
<dbReference type="Gene3D" id="3.30.429.10">
    <property type="entry name" value="Macrophage Migration Inhibitory Factor"/>
    <property type="match status" value="1"/>
</dbReference>
<keyword evidence="2" id="KW-0413">Isomerase</keyword>
<dbReference type="PANTHER" id="PTHR35530:SF1">
    <property type="entry name" value="2-HYDROXYMUCONATE TAUTOMERASE"/>
    <property type="match status" value="1"/>
</dbReference>
<reference evidence="4 5" key="1">
    <citation type="submission" date="2016-08" db="EMBL/GenBank/DDBJ databases">
        <title>Analysis of Carbohydrate Active Enzymes in Thermogemmatispora T81 Reveals Carbohydrate Degradation Ability.</title>
        <authorList>
            <person name="Tomazini A."/>
            <person name="Lal S."/>
            <person name="Stott M."/>
            <person name="Henrissat B."/>
            <person name="Polikarpov I."/>
            <person name="Sparling R."/>
            <person name="Levin D.B."/>
        </authorList>
    </citation>
    <scope>NUCLEOTIDE SEQUENCE [LARGE SCALE GENOMIC DNA]</scope>
    <source>
        <strain evidence="4 5">T81</strain>
    </source>
</reference>
<dbReference type="InterPro" id="IPR014347">
    <property type="entry name" value="Tautomerase/MIF_sf"/>
</dbReference>
<dbReference type="Proteomes" id="UP000248706">
    <property type="component" value="Unassembled WGS sequence"/>
</dbReference>
<dbReference type="GO" id="GO:0016853">
    <property type="term" value="F:isomerase activity"/>
    <property type="evidence" value="ECO:0007669"/>
    <property type="project" value="UniProtKB-KW"/>
</dbReference>
<evidence type="ECO:0000256" key="2">
    <source>
        <dbReference type="ARBA" id="ARBA00023235"/>
    </source>
</evidence>
<evidence type="ECO:0000256" key="1">
    <source>
        <dbReference type="ARBA" id="ARBA00006723"/>
    </source>
</evidence>
<dbReference type="EMBL" id="MCIF01000002">
    <property type="protein sequence ID" value="RAQ94144.1"/>
    <property type="molecule type" value="Genomic_DNA"/>
</dbReference>
<dbReference type="AlphaFoldDB" id="A0A328VFP6"/>
<protein>
    <submittedName>
        <fullName evidence="4">4-oxalocrotonate tautomerase</fullName>
    </submittedName>
</protein>
<dbReference type="InterPro" id="IPR004370">
    <property type="entry name" value="4-OT-like_dom"/>
</dbReference>
<dbReference type="SUPFAM" id="SSF55331">
    <property type="entry name" value="Tautomerase/MIF"/>
    <property type="match status" value="1"/>
</dbReference>
<evidence type="ECO:0000313" key="4">
    <source>
        <dbReference type="EMBL" id="RAQ94144.1"/>
    </source>
</evidence>
<dbReference type="Pfam" id="PF01361">
    <property type="entry name" value="Tautomerase"/>
    <property type="match status" value="1"/>
</dbReference>
<comment type="similarity">
    <text evidence="1">Belongs to the 4-oxalocrotonate tautomerase family.</text>
</comment>
<sequence>MLVLKVTMLEGRSQSQKEDLIQLLSQTASRELEYPLEEIRVVIYEVSRSQWGVAGRSLACQDRRGQ</sequence>
<comment type="caution">
    <text evidence="4">The sequence shown here is derived from an EMBL/GenBank/DDBJ whole genome shotgun (WGS) entry which is preliminary data.</text>
</comment>
<dbReference type="OrthoDB" id="9799841at2"/>
<evidence type="ECO:0000313" key="5">
    <source>
        <dbReference type="Proteomes" id="UP000248706"/>
    </source>
</evidence>
<dbReference type="PANTHER" id="PTHR35530">
    <property type="entry name" value="TAUTOMERASE-RELATED"/>
    <property type="match status" value="1"/>
</dbReference>
<proteinExistence type="inferred from homology"/>
<keyword evidence="5" id="KW-1185">Reference proteome</keyword>
<gene>
    <name evidence="4" type="ORF">A4R35_01275</name>
</gene>
<evidence type="ECO:0000259" key="3">
    <source>
        <dbReference type="Pfam" id="PF01361"/>
    </source>
</evidence>